<dbReference type="RefSeq" id="WP_275414310.1">
    <property type="nucleotide sequence ID" value="NZ_BOND01000026.1"/>
</dbReference>
<keyword evidence="2" id="KW-1185">Reference proteome</keyword>
<accession>A0A1H3NRV0</accession>
<dbReference type="STRING" id="137265.SAMN05421684_2275"/>
<proteinExistence type="predicted"/>
<gene>
    <name evidence="1" type="ORF">SAMN05421684_2275</name>
</gene>
<dbReference type="AlphaFoldDB" id="A0A1H3NRV0"/>
<dbReference type="Proteomes" id="UP000199632">
    <property type="component" value="Unassembled WGS sequence"/>
</dbReference>
<sequence length="42" mass="4408">MVPTIAFADSGGFNTVTQRPASGAPAWQTLPSYVLRAARETA</sequence>
<evidence type="ECO:0000313" key="1">
    <source>
        <dbReference type="EMBL" id="SDY91564.1"/>
    </source>
</evidence>
<protein>
    <submittedName>
        <fullName evidence="1">Uncharacterized protein</fullName>
    </submittedName>
</protein>
<name>A0A1H3NRV0_9ACTN</name>
<reference evidence="2" key="1">
    <citation type="submission" date="2016-10" db="EMBL/GenBank/DDBJ databases">
        <authorList>
            <person name="Varghese N."/>
            <person name="Submissions S."/>
        </authorList>
    </citation>
    <scope>NUCLEOTIDE SEQUENCE [LARGE SCALE GENOMIC DNA]</scope>
    <source>
        <strain evidence="2">DSM 44718</strain>
    </source>
</reference>
<evidence type="ECO:0000313" key="2">
    <source>
        <dbReference type="Proteomes" id="UP000199632"/>
    </source>
</evidence>
<organism evidence="1 2">
    <name type="scientific">Asanoa ishikariensis</name>
    <dbReference type="NCBI Taxonomy" id="137265"/>
    <lineage>
        <taxon>Bacteria</taxon>
        <taxon>Bacillati</taxon>
        <taxon>Actinomycetota</taxon>
        <taxon>Actinomycetes</taxon>
        <taxon>Micromonosporales</taxon>
        <taxon>Micromonosporaceae</taxon>
        <taxon>Asanoa</taxon>
    </lineage>
</organism>
<dbReference type="EMBL" id="FNQB01000001">
    <property type="protein sequence ID" value="SDY91564.1"/>
    <property type="molecule type" value="Genomic_DNA"/>
</dbReference>